<dbReference type="SMART" id="SM00073">
    <property type="entry name" value="HPT"/>
    <property type="match status" value="1"/>
</dbReference>
<proteinExistence type="predicted"/>
<dbReference type="PROSITE" id="PS50894">
    <property type="entry name" value="HPT"/>
    <property type="match status" value="1"/>
</dbReference>
<evidence type="ECO:0000313" key="3">
    <source>
        <dbReference type="EMBL" id="MBW4672163.1"/>
    </source>
</evidence>
<sequence>MQELDKQEKIPNPIHSAALYEILQMASFNPSVDALEFLFEIIDYYLEETPRVLLDIHIYLDQANYKALRRATHTLSSTSATVGAVNLAKLCTELEIMMVNEEFIGAAEQIYQIEAEYQQVEIALQNERKKYLN</sequence>
<gene>
    <name evidence="3" type="ORF">KME60_33245</name>
</gene>
<keyword evidence="1" id="KW-0597">Phosphoprotein</keyword>
<dbReference type="Pfam" id="PF01627">
    <property type="entry name" value="Hpt"/>
    <property type="match status" value="1"/>
</dbReference>
<feature type="domain" description="HPt" evidence="2">
    <location>
        <begin position="34"/>
        <end position="133"/>
    </location>
</feature>
<evidence type="ECO:0000256" key="1">
    <source>
        <dbReference type="PROSITE-ProRule" id="PRU00110"/>
    </source>
</evidence>
<evidence type="ECO:0000313" key="4">
    <source>
        <dbReference type="Proteomes" id="UP000729701"/>
    </source>
</evidence>
<organism evidence="3 4">
    <name type="scientific">Cyanomargarita calcarea GSE-NOS-MK-12-04C</name>
    <dbReference type="NCBI Taxonomy" id="2839659"/>
    <lineage>
        <taxon>Bacteria</taxon>
        <taxon>Bacillati</taxon>
        <taxon>Cyanobacteriota</taxon>
        <taxon>Cyanophyceae</taxon>
        <taxon>Nostocales</taxon>
        <taxon>Cyanomargaritaceae</taxon>
        <taxon>Cyanomargarita</taxon>
    </lineage>
</organism>
<dbReference type="EMBL" id="JAHHGZ010000065">
    <property type="protein sequence ID" value="MBW4672163.1"/>
    <property type="molecule type" value="Genomic_DNA"/>
</dbReference>
<evidence type="ECO:0000259" key="2">
    <source>
        <dbReference type="PROSITE" id="PS50894"/>
    </source>
</evidence>
<dbReference type="Proteomes" id="UP000729701">
    <property type="component" value="Unassembled WGS sequence"/>
</dbReference>
<dbReference type="AlphaFoldDB" id="A0A951UW41"/>
<reference evidence="3" key="1">
    <citation type="submission" date="2021-05" db="EMBL/GenBank/DDBJ databases">
        <authorList>
            <person name="Pietrasiak N."/>
            <person name="Ward R."/>
            <person name="Stajich J.E."/>
            <person name="Kurbessoian T."/>
        </authorList>
    </citation>
    <scope>NUCLEOTIDE SEQUENCE</scope>
    <source>
        <strain evidence="3">GSE-NOS-MK-12-04C</strain>
    </source>
</reference>
<dbReference type="SUPFAM" id="SSF47226">
    <property type="entry name" value="Histidine-containing phosphotransfer domain, HPT domain"/>
    <property type="match status" value="1"/>
</dbReference>
<reference evidence="3" key="2">
    <citation type="journal article" date="2022" name="Microbiol. Resour. Announc.">
        <title>Metagenome Sequencing to Explore Phylogenomics of Terrestrial Cyanobacteria.</title>
        <authorList>
            <person name="Ward R.D."/>
            <person name="Stajich J.E."/>
            <person name="Johansen J.R."/>
            <person name="Huntemann M."/>
            <person name="Clum A."/>
            <person name="Foster B."/>
            <person name="Foster B."/>
            <person name="Roux S."/>
            <person name="Palaniappan K."/>
            <person name="Varghese N."/>
            <person name="Mukherjee S."/>
            <person name="Reddy T.B.K."/>
            <person name="Daum C."/>
            <person name="Copeland A."/>
            <person name="Chen I.A."/>
            <person name="Ivanova N.N."/>
            <person name="Kyrpides N.C."/>
            <person name="Shapiro N."/>
            <person name="Eloe-Fadrosh E.A."/>
            <person name="Pietrasiak N."/>
        </authorList>
    </citation>
    <scope>NUCLEOTIDE SEQUENCE</scope>
    <source>
        <strain evidence="3">GSE-NOS-MK-12-04C</strain>
    </source>
</reference>
<dbReference type="GO" id="GO:0000160">
    <property type="term" value="P:phosphorelay signal transduction system"/>
    <property type="evidence" value="ECO:0007669"/>
    <property type="project" value="InterPro"/>
</dbReference>
<comment type="caution">
    <text evidence="3">The sequence shown here is derived from an EMBL/GenBank/DDBJ whole genome shotgun (WGS) entry which is preliminary data.</text>
</comment>
<dbReference type="InterPro" id="IPR036641">
    <property type="entry name" value="HPT_dom_sf"/>
</dbReference>
<dbReference type="InterPro" id="IPR008207">
    <property type="entry name" value="Sig_transdc_His_kin_Hpt_dom"/>
</dbReference>
<name>A0A951UW41_9CYAN</name>
<protein>
    <submittedName>
        <fullName evidence="3">Hpt domain-containing protein</fullName>
    </submittedName>
</protein>
<accession>A0A951UW41</accession>
<dbReference type="Gene3D" id="1.20.120.160">
    <property type="entry name" value="HPT domain"/>
    <property type="match status" value="1"/>
</dbReference>
<feature type="modified residue" description="Phosphohistidine" evidence="1">
    <location>
        <position position="73"/>
    </location>
</feature>